<evidence type="ECO:0000256" key="10">
    <source>
        <dbReference type="RuleBase" id="RU000682"/>
    </source>
</evidence>
<proteinExistence type="inferred from homology"/>
<dbReference type="Pfam" id="PF00046">
    <property type="entry name" value="Homeodomain"/>
    <property type="match status" value="1"/>
</dbReference>
<organism evidence="12 13">
    <name type="scientific">Stylosanthes scabra</name>
    <dbReference type="NCBI Taxonomy" id="79078"/>
    <lineage>
        <taxon>Eukaryota</taxon>
        <taxon>Viridiplantae</taxon>
        <taxon>Streptophyta</taxon>
        <taxon>Embryophyta</taxon>
        <taxon>Tracheophyta</taxon>
        <taxon>Spermatophyta</taxon>
        <taxon>Magnoliopsida</taxon>
        <taxon>eudicotyledons</taxon>
        <taxon>Gunneridae</taxon>
        <taxon>Pentapetalae</taxon>
        <taxon>rosids</taxon>
        <taxon>fabids</taxon>
        <taxon>Fabales</taxon>
        <taxon>Fabaceae</taxon>
        <taxon>Papilionoideae</taxon>
        <taxon>50 kb inversion clade</taxon>
        <taxon>dalbergioids sensu lato</taxon>
        <taxon>Dalbergieae</taxon>
        <taxon>Pterocarpus clade</taxon>
        <taxon>Stylosanthes</taxon>
    </lineage>
</organism>
<dbReference type="PROSITE" id="PS50071">
    <property type="entry name" value="HOMEOBOX_2"/>
    <property type="match status" value="1"/>
</dbReference>
<name>A0ABU6WME8_9FABA</name>
<evidence type="ECO:0000256" key="1">
    <source>
        <dbReference type="ARBA" id="ARBA00004123"/>
    </source>
</evidence>
<dbReference type="EMBL" id="JASCZI010181932">
    <property type="protein sequence ID" value="MED6186462.1"/>
    <property type="molecule type" value="Genomic_DNA"/>
</dbReference>
<evidence type="ECO:0000256" key="9">
    <source>
        <dbReference type="PROSITE-ProRule" id="PRU00108"/>
    </source>
</evidence>
<feature type="DNA-binding region" description="Homeobox" evidence="9">
    <location>
        <begin position="4"/>
        <end position="68"/>
    </location>
</feature>
<keyword evidence="5 9" id="KW-0371">Homeobox</keyword>
<evidence type="ECO:0000259" key="11">
    <source>
        <dbReference type="PROSITE" id="PS50071"/>
    </source>
</evidence>
<evidence type="ECO:0000256" key="2">
    <source>
        <dbReference type="ARBA" id="ARBA00022473"/>
    </source>
</evidence>
<evidence type="ECO:0000256" key="8">
    <source>
        <dbReference type="ARBA" id="ARBA00024040"/>
    </source>
</evidence>
<comment type="caution">
    <text evidence="12">The sequence shown here is derived from an EMBL/GenBank/DDBJ whole genome shotgun (WGS) entry which is preliminary data.</text>
</comment>
<sequence>MSPTGSSRWSPTTEQLMILEELYRSGIRTPSASQIQQITTHLSFYGRIEGKNVFYWFQNHKARDRQKLRRKLNKQLQLQQQLQLHSDHHFNHQDFGNRFVPSAFGYPPSCSSPASKQLPFYATTTTGLFFQGGGVAAYASQEGAMNCKCSVHHKSESLLEKNKEIRFFNNNYGWTLGGGDVNHHHHHHQESPCCTTTNQPLQTLDLFPVTSTTRIKEDCTKALMSDHQW</sequence>
<keyword evidence="13" id="KW-1185">Reference proteome</keyword>
<comment type="subcellular location">
    <subcellularLocation>
        <location evidence="1 9 10">Nucleus</location>
    </subcellularLocation>
</comment>
<dbReference type="PANTHER" id="PTHR45940">
    <property type="entry name" value="WUSCHEL-RELATED HOMEOBOX 1-RELATED"/>
    <property type="match status" value="1"/>
</dbReference>
<dbReference type="PANTHER" id="PTHR45940:SF42">
    <property type="entry name" value="WUSCHEL-RELATED HOMEOBOX 3"/>
    <property type="match status" value="1"/>
</dbReference>
<keyword evidence="3" id="KW-0805">Transcription regulation</keyword>
<dbReference type="InterPro" id="IPR009057">
    <property type="entry name" value="Homeodomain-like_sf"/>
</dbReference>
<dbReference type="CDD" id="cd00086">
    <property type="entry name" value="homeodomain"/>
    <property type="match status" value="1"/>
</dbReference>
<accession>A0ABU6WME8</accession>
<evidence type="ECO:0000256" key="5">
    <source>
        <dbReference type="ARBA" id="ARBA00023155"/>
    </source>
</evidence>
<reference evidence="12 13" key="1">
    <citation type="journal article" date="2023" name="Plants (Basel)">
        <title>Bridging the Gap: Combining Genomics and Transcriptomics Approaches to Understand Stylosanthes scabra, an Orphan Legume from the Brazilian Caatinga.</title>
        <authorList>
            <person name="Ferreira-Neto J.R.C."/>
            <person name="da Silva M.D."/>
            <person name="Binneck E."/>
            <person name="de Melo N.F."/>
            <person name="da Silva R.H."/>
            <person name="de Melo A.L.T.M."/>
            <person name="Pandolfi V."/>
            <person name="Bustamante F.O."/>
            <person name="Brasileiro-Vidal A.C."/>
            <person name="Benko-Iseppon A.M."/>
        </authorList>
    </citation>
    <scope>NUCLEOTIDE SEQUENCE [LARGE SCALE GENOMIC DNA]</scope>
    <source>
        <tissue evidence="12">Leaves</tissue>
    </source>
</reference>
<gene>
    <name evidence="12" type="ORF">PIB30_066895</name>
</gene>
<comment type="similarity">
    <text evidence="8">Belongs to the WUS homeobox family.</text>
</comment>
<keyword evidence="6" id="KW-0804">Transcription</keyword>
<protein>
    <recommendedName>
        <fullName evidence="11">Homeobox domain-containing protein</fullName>
    </recommendedName>
</protein>
<evidence type="ECO:0000313" key="12">
    <source>
        <dbReference type="EMBL" id="MED6186462.1"/>
    </source>
</evidence>
<keyword evidence="2" id="KW-0217">Developmental protein</keyword>
<dbReference type="SMART" id="SM00389">
    <property type="entry name" value="HOX"/>
    <property type="match status" value="1"/>
</dbReference>
<evidence type="ECO:0000256" key="7">
    <source>
        <dbReference type="ARBA" id="ARBA00023242"/>
    </source>
</evidence>
<evidence type="ECO:0000256" key="3">
    <source>
        <dbReference type="ARBA" id="ARBA00023015"/>
    </source>
</evidence>
<keyword evidence="7 9" id="KW-0539">Nucleus</keyword>
<keyword evidence="4 9" id="KW-0238">DNA-binding</keyword>
<dbReference type="Proteomes" id="UP001341840">
    <property type="component" value="Unassembled WGS sequence"/>
</dbReference>
<dbReference type="SUPFAM" id="SSF46689">
    <property type="entry name" value="Homeodomain-like"/>
    <property type="match status" value="1"/>
</dbReference>
<evidence type="ECO:0000256" key="6">
    <source>
        <dbReference type="ARBA" id="ARBA00023163"/>
    </source>
</evidence>
<dbReference type="InterPro" id="IPR044555">
    <property type="entry name" value="WUSCHEL-like"/>
</dbReference>
<dbReference type="InterPro" id="IPR001356">
    <property type="entry name" value="HD"/>
</dbReference>
<evidence type="ECO:0000256" key="4">
    <source>
        <dbReference type="ARBA" id="ARBA00023125"/>
    </source>
</evidence>
<evidence type="ECO:0000313" key="13">
    <source>
        <dbReference type="Proteomes" id="UP001341840"/>
    </source>
</evidence>
<dbReference type="Gene3D" id="1.10.10.60">
    <property type="entry name" value="Homeodomain-like"/>
    <property type="match status" value="1"/>
</dbReference>
<feature type="domain" description="Homeobox" evidence="11">
    <location>
        <begin position="2"/>
        <end position="67"/>
    </location>
</feature>